<proteinExistence type="inferred from homology"/>
<sequence>MKKGLFILSLFLMALASILFLGSFEKKLPATSSAKAANKPNIIVIMADDMGFSDLGCYGGEIHTPNIDYLANNGIRYTQFYNTSRCCPTRAALLTGLYNQQAGIGKMTDAEDEPGYRGHLTENTVTLAEVLKSAGYQTAMAGKWHVSNTNVQKNPQEQLAWLNHQKDFGDFAPLSQYPTNRGFDKYFGNIWGVVDFFDPFSLVSGTKPIKNVPKNYYHTDAINDTAVAYIKSYAKTSAPFFLYVAQTAPHWPLQALPKDIANYKDTYKSGWDAIRKARYEKMTKMGLIDPAKTKLAERWQSDLSWDANPDKEWDAQAMAVHAAMIDRMDQGIGRIIKTLRETGQLENTLILFLSDNGASPENCAAYGPGFDRPSETRDGRKITYDLKKQVMPGPQTTYASIGQRWANVANTPYQFWKAESYEGGIHTPLVAFWPAGIKAKKGTYSEQVGHVMDFMSTFVEMAGATYPKTYNGHAITPTTGVSLMPSFQGKASPGHEKLFNEHFGARYVRSGDWKLVSASKDTTWHLFNLATDRTETQDVATQHPDTVSRLKNLWQQWASTHQVFPKPGKKN</sequence>
<dbReference type="InterPro" id="IPR017850">
    <property type="entry name" value="Alkaline_phosphatase_core_sf"/>
</dbReference>
<dbReference type="InterPro" id="IPR050738">
    <property type="entry name" value="Sulfatase"/>
</dbReference>
<evidence type="ECO:0000256" key="1">
    <source>
        <dbReference type="ARBA" id="ARBA00008779"/>
    </source>
</evidence>
<dbReference type="RefSeq" id="WP_191042415.1">
    <property type="nucleotide sequence ID" value="NZ_JACXAA010000014.1"/>
</dbReference>
<keyword evidence="7" id="KW-1185">Reference proteome</keyword>
<comment type="similarity">
    <text evidence="1">Belongs to the sulfatase family.</text>
</comment>
<feature type="domain" description="Sulfatase N-terminal" evidence="5">
    <location>
        <begin position="40"/>
        <end position="463"/>
    </location>
</feature>
<evidence type="ECO:0000259" key="5">
    <source>
        <dbReference type="Pfam" id="PF00884"/>
    </source>
</evidence>
<dbReference type="InterPro" id="IPR024607">
    <property type="entry name" value="Sulfatase_CS"/>
</dbReference>
<evidence type="ECO:0000313" key="7">
    <source>
        <dbReference type="Proteomes" id="UP000653797"/>
    </source>
</evidence>
<dbReference type="Proteomes" id="UP000653797">
    <property type="component" value="Unassembled WGS sequence"/>
</dbReference>
<comment type="caution">
    <text evidence="6">The sequence shown here is derived from an EMBL/GenBank/DDBJ whole genome shotgun (WGS) entry which is preliminary data.</text>
</comment>
<dbReference type="Pfam" id="PF00884">
    <property type="entry name" value="Sulfatase"/>
    <property type="match status" value="1"/>
</dbReference>
<dbReference type="AlphaFoldDB" id="A0A927B7T9"/>
<evidence type="ECO:0000256" key="4">
    <source>
        <dbReference type="ARBA" id="ARBA00022837"/>
    </source>
</evidence>
<accession>A0A927B7T9</accession>
<evidence type="ECO:0000256" key="2">
    <source>
        <dbReference type="ARBA" id="ARBA00022723"/>
    </source>
</evidence>
<dbReference type="GO" id="GO:0046872">
    <property type="term" value="F:metal ion binding"/>
    <property type="evidence" value="ECO:0007669"/>
    <property type="project" value="UniProtKB-KW"/>
</dbReference>
<dbReference type="GO" id="GO:0004065">
    <property type="term" value="F:arylsulfatase activity"/>
    <property type="evidence" value="ECO:0007669"/>
    <property type="project" value="TreeGrafter"/>
</dbReference>
<evidence type="ECO:0000313" key="6">
    <source>
        <dbReference type="EMBL" id="MBD2756796.1"/>
    </source>
</evidence>
<gene>
    <name evidence="6" type="ORF">IC230_28210</name>
</gene>
<dbReference type="Gene3D" id="3.30.1120.10">
    <property type="match status" value="1"/>
</dbReference>
<protein>
    <submittedName>
        <fullName evidence="6">Arylsulfatase</fullName>
    </submittedName>
</protein>
<dbReference type="InterPro" id="IPR000917">
    <property type="entry name" value="Sulfatase_N"/>
</dbReference>
<keyword evidence="2" id="KW-0479">Metal-binding</keyword>
<dbReference type="CDD" id="cd16025">
    <property type="entry name" value="PAS_like"/>
    <property type="match status" value="1"/>
</dbReference>
<keyword evidence="4" id="KW-0106">Calcium</keyword>
<organism evidence="6 7">
    <name type="scientific">Spirosoma validum</name>
    <dbReference type="NCBI Taxonomy" id="2771355"/>
    <lineage>
        <taxon>Bacteria</taxon>
        <taxon>Pseudomonadati</taxon>
        <taxon>Bacteroidota</taxon>
        <taxon>Cytophagia</taxon>
        <taxon>Cytophagales</taxon>
        <taxon>Cytophagaceae</taxon>
        <taxon>Spirosoma</taxon>
    </lineage>
</organism>
<reference evidence="6" key="1">
    <citation type="submission" date="2020-09" db="EMBL/GenBank/DDBJ databases">
        <authorList>
            <person name="Kim M.K."/>
        </authorList>
    </citation>
    <scope>NUCLEOTIDE SEQUENCE</scope>
    <source>
        <strain evidence="6">BT704</strain>
    </source>
</reference>
<dbReference type="Gene3D" id="3.40.720.10">
    <property type="entry name" value="Alkaline Phosphatase, subunit A"/>
    <property type="match status" value="1"/>
</dbReference>
<dbReference type="SUPFAM" id="SSF53649">
    <property type="entry name" value="Alkaline phosphatase-like"/>
    <property type="match status" value="1"/>
</dbReference>
<evidence type="ECO:0000256" key="3">
    <source>
        <dbReference type="ARBA" id="ARBA00022801"/>
    </source>
</evidence>
<keyword evidence="3" id="KW-0378">Hydrolase</keyword>
<dbReference type="FunFam" id="3.40.720.10:FF:000047">
    <property type="entry name" value="Arylsulfatase"/>
    <property type="match status" value="1"/>
</dbReference>
<dbReference type="PANTHER" id="PTHR42693:SF53">
    <property type="entry name" value="ENDO-4-O-SULFATASE"/>
    <property type="match status" value="1"/>
</dbReference>
<dbReference type="PROSITE" id="PS00149">
    <property type="entry name" value="SULFATASE_2"/>
    <property type="match status" value="1"/>
</dbReference>
<name>A0A927B7T9_9BACT</name>
<dbReference type="EMBL" id="JACXAA010000014">
    <property type="protein sequence ID" value="MBD2756796.1"/>
    <property type="molecule type" value="Genomic_DNA"/>
</dbReference>
<dbReference type="PANTHER" id="PTHR42693">
    <property type="entry name" value="ARYLSULFATASE FAMILY MEMBER"/>
    <property type="match status" value="1"/>
</dbReference>